<sequence length="192" mass="20033">MFSSRIVSFFLVFLTLGLVTYANPVAAAGGNEVAKRQQADSIEAVFANLKASTDSILPQLDALVDSGSANDANVAPLITQLTDAFSTADADLTAFNAKGGDGKPHNKDELAKVIAGILIVLVKIINKLLLLGIKLPIVGGLLLTLQIIVNKLLLSVELLLAGILKLVAILLVDVALLLKSISWGLVLATLGL</sequence>
<evidence type="ECO:0000313" key="3">
    <source>
        <dbReference type="EMBL" id="KTB34633.1"/>
    </source>
</evidence>
<keyword evidence="1" id="KW-0812">Transmembrane</keyword>
<feature type="chain" id="PRO_5006901702" description="Sc15 protein" evidence="2">
    <location>
        <begin position="23"/>
        <end position="192"/>
    </location>
</feature>
<dbReference type="EMBL" id="LATX01002055">
    <property type="protein sequence ID" value="KTB34633.1"/>
    <property type="molecule type" value="Genomic_DNA"/>
</dbReference>
<feature type="transmembrane region" description="Helical" evidence="1">
    <location>
        <begin position="128"/>
        <end position="149"/>
    </location>
</feature>
<protein>
    <recommendedName>
        <fullName evidence="5">Sc15 protein</fullName>
    </recommendedName>
</protein>
<evidence type="ECO:0000256" key="1">
    <source>
        <dbReference type="SAM" id="Phobius"/>
    </source>
</evidence>
<keyword evidence="1" id="KW-1133">Transmembrane helix</keyword>
<keyword evidence="2" id="KW-0732">Signal</keyword>
<keyword evidence="1" id="KW-0472">Membrane</keyword>
<accession>A0A0W0FE70</accession>
<dbReference type="eggNOG" id="ENOG502T139">
    <property type="taxonomic scope" value="Eukaryota"/>
</dbReference>
<evidence type="ECO:0000313" key="4">
    <source>
        <dbReference type="Proteomes" id="UP000054988"/>
    </source>
</evidence>
<dbReference type="Proteomes" id="UP000054988">
    <property type="component" value="Unassembled WGS sequence"/>
</dbReference>
<evidence type="ECO:0008006" key="5">
    <source>
        <dbReference type="Google" id="ProtNLM"/>
    </source>
</evidence>
<name>A0A0W0FE70_MONRR</name>
<comment type="caution">
    <text evidence="3">The sequence shown here is derived from an EMBL/GenBank/DDBJ whole genome shotgun (WGS) entry which is preliminary data.</text>
</comment>
<feature type="transmembrane region" description="Helical" evidence="1">
    <location>
        <begin position="156"/>
        <end position="178"/>
    </location>
</feature>
<evidence type="ECO:0000256" key="2">
    <source>
        <dbReference type="SAM" id="SignalP"/>
    </source>
</evidence>
<proteinExistence type="predicted"/>
<organism evidence="3 4">
    <name type="scientific">Moniliophthora roreri</name>
    <name type="common">Frosty pod rot fungus</name>
    <name type="synonym">Monilia roreri</name>
    <dbReference type="NCBI Taxonomy" id="221103"/>
    <lineage>
        <taxon>Eukaryota</taxon>
        <taxon>Fungi</taxon>
        <taxon>Dikarya</taxon>
        <taxon>Basidiomycota</taxon>
        <taxon>Agaricomycotina</taxon>
        <taxon>Agaricomycetes</taxon>
        <taxon>Agaricomycetidae</taxon>
        <taxon>Agaricales</taxon>
        <taxon>Marasmiineae</taxon>
        <taxon>Marasmiaceae</taxon>
        <taxon>Moniliophthora</taxon>
    </lineage>
</organism>
<feature type="signal peptide" evidence="2">
    <location>
        <begin position="1"/>
        <end position="22"/>
    </location>
</feature>
<reference evidence="3 4" key="1">
    <citation type="submission" date="2015-12" db="EMBL/GenBank/DDBJ databases">
        <title>Draft genome sequence of Moniliophthora roreri, the causal agent of frosty pod rot of cacao.</title>
        <authorList>
            <person name="Aime M.C."/>
            <person name="Diaz-Valderrama J.R."/>
            <person name="Kijpornyongpan T."/>
            <person name="Phillips-Mora W."/>
        </authorList>
    </citation>
    <scope>NUCLEOTIDE SEQUENCE [LARGE SCALE GENOMIC DNA]</scope>
    <source>
        <strain evidence="3 4">MCA 2952</strain>
    </source>
</reference>
<dbReference type="AlphaFoldDB" id="A0A0W0FE70"/>
<gene>
    <name evidence="3" type="ORF">WG66_12797</name>
</gene>